<dbReference type="InterPro" id="IPR017871">
    <property type="entry name" value="ABC_transporter-like_CS"/>
</dbReference>
<sequence length="261" mass="28597">MSNTLEQLPILNVDRISVFYGQFQAVKEVSLEVRPGEIFGLLGPNGAGKTSTLSAIEGLIRPATGQIKVVGFDIVGQPLYAKANMGVQLQATSFQPELTIADILKLYAGVYGVKLTKEDVFNRLQEIKLEDAAEKKYGQLSGGQQQRVSLLIATIHNPALVLLDEPTTGLDPQSRRQLWDRIEAIRAKGHGVLLTTHSMEEAEAVCDRIAIIDHGRIIAIDTPERLIALHREDPEVISVSRKGRITLEDVFIGLTGRAVRS</sequence>
<evidence type="ECO:0000313" key="7">
    <source>
        <dbReference type="EMBL" id="RAJ80272.1"/>
    </source>
</evidence>
<protein>
    <submittedName>
        <fullName evidence="7">ABC-2 type transport system ATP-binding protein</fullName>
    </submittedName>
</protein>
<evidence type="ECO:0000256" key="1">
    <source>
        <dbReference type="ARBA" id="ARBA00005417"/>
    </source>
</evidence>
<dbReference type="RefSeq" id="WP_111593274.1">
    <property type="nucleotide sequence ID" value="NZ_QLMA01000005.1"/>
</dbReference>
<evidence type="ECO:0000313" key="8">
    <source>
        <dbReference type="Proteomes" id="UP000249819"/>
    </source>
</evidence>
<dbReference type="GO" id="GO:0016887">
    <property type="term" value="F:ATP hydrolysis activity"/>
    <property type="evidence" value="ECO:0007669"/>
    <property type="project" value="InterPro"/>
</dbReference>
<dbReference type="InterPro" id="IPR050763">
    <property type="entry name" value="ABC_transporter_ATP-binding"/>
</dbReference>
<dbReference type="EMBL" id="QLMA01000005">
    <property type="protein sequence ID" value="RAJ80272.1"/>
    <property type="molecule type" value="Genomic_DNA"/>
</dbReference>
<dbReference type="Pfam" id="PF00005">
    <property type="entry name" value="ABC_tran"/>
    <property type="match status" value="1"/>
</dbReference>
<dbReference type="OrthoDB" id="750260at2"/>
<keyword evidence="8" id="KW-1185">Reference proteome</keyword>
<keyword evidence="3" id="KW-0536">Nodulation</keyword>
<reference evidence="7 8" key="1">
    <citation type="submission" date="2018-06" db="EMBL/GenBank/DDBJ databases">
        <title>Genomic Encyclopedia of Archaeal and Bacterial Type Strains, Phase II (KMG-II): from individual species to whole genera.</title>
        <authorList>
            <person name="Goeker M."/>
        </authorList>
    </citation>
    <scope>NUCLEOTIDE SEQUENCE [LARGE SCALE GENOMIC DNA]</scope>
    <source>
        <strain evidence="7 8">DSM 29821</strain>
    </source>
</reference>
<organism evidence="7 8">
    <name type="scientific">Chitinophaga dinghuensis</name>
    <dbReference type="NCBI Taxonomy" id="1539050"/>
    <lineage>
        <taxon>Bacteria</taxon>
        <taxon>Pseudomonadati</taxon>
        <taxon>Bacteroidota</taxon>
        <taxon>Chitinophagia</taxon>
        <taxon>Chitinophagales</taxon>
        <taxon>Chitinophagaceae</taxon>
        <taxon>Chitinophaga</taxon>
    </lineage>
</organism>
<evidence type="ECO:0000256" key="4">
    <source>
        <dbReference type="ARBA" id="ARBA00022741"/>
    </source>
</evidence>
<dbReference type="InterPro" id="IPR003439">
    <property type="entry name" value="ABC_transporter-like_ATP-bd"/>
</dbReference>
<gene>
    <name evidence="7" type="ORF">CLV59_105381</name>
</gene>
<evidence type="ECO:0000256" key="3">
    <source>
        <dbReference type="ARBA" id="ARBA00022458"/>
    </source>
</evidence>
<dbReference type="Gene3D" id="3.40.50.300">
    <property type="entry name" value="P-loop containing nucleotide triphosphate hydrolases"/>
    <property type="match status" value="1"/>
</dbReference>
<comment type="caution">
    <text evidence="7">The sequence shown here is derived from an EMBL/GenBank/DDBJ whole genome shotgun (WGS) entry which is preliminary data.</text>
</comment>
<dbReference type="Proteomes" id="UP000249819">
    <property type="component" value="Unassembled WGS sequence"/>
</dbReference>
<dbReference type="GO" id="GO:0005524">
    <property type="term" value="F:ATP binding"/>
    <property type="evidence" value="ECO:0007669"/>
    <property type="project" value="UniProtKB-KW"/>
</dbReference>
<keyword evidence="2" id="KW-0813">Transport</keyword>
<dbReference type="PROSITE" id="PS00211">
    <property type="entry name" value="ABC_TRANSPORTER_1"/>
    <property type="match status" value="1"/>
</dbReference>
<proteinExistence type="inferred from homology"/>
<dbReference type="SMART" id="SM00382">
    <property type="entry name" value="AAA"/>
    <property type="match status" value="1"/>
</dbReference>
<feature type="domain" description="ABC transporter" evidence="6">
    <location>
        <begin position="11"/>
        <end position="239"/>
    </location>
</feature>
<comment type="similarity">
    <text evidence="1">Belongs to the ABC transporter superfamily.</text>
</comment>
<dbReference type="PROSITE" id="PS50893">
    <property type="entry name" value="ABC_TRANSPORTER_2"/>
    <property type="match status" value="1"/>
</dbReference>
<keyword evidence="5 7" id="KW-0067">ATP-binding</keyword>
<dbReference type="InterPro" id="IPR027417">
    <property type="entry name" value="P-loop_NTPase"/>
</dbReference>
<evidence type="ECO:0000256" key="5">
    <source>
        <dbReference type="ARBA" id="ARBA00022840"/>
    </source>
</evidence>
<evidence type="ECO:0000256" key="2">
    <source>
        <dbReference type="ARBA" id="ARBA00022448"/>
    </source>
</evidence>
<name>A0A327VXP8_9BACT</name>
<keyword evidence="4" id="KW-0547">Nucleotide-binding</keyword>
<dbReference type="PANTHER" id="PTHR42711:SF5">
    <property type="entry name" value="ABC TRANSPORTER ATP-BINDING PROTEIN NATA"/>
    <property type="match status" value="1"/>
</dbReference>
<dbReference type="SUPFAM" id="SSF52540">
    <property type="entry name" value="P-loop containing nucleoside triphosphate hydrolases"/>
    <property type="match status" value="1"/>
</dbReference>
<accession>A0A327VXP8</accession>
<dbReference type="InterPro" id="IPR003593">
    <property type="entry name" value="AAA+_ATPase"/>
</dbReference>
<dbReference type="PANTHER" id="PTHR42711">
    <property type="entry name" value="ABC TRANSPORTER ATP-BINDING PROTEIN"/>
    <property type="match status" value="1"/>
</dbReference>
<evidence type="ECO:0000259" key="6">
    <source>
        <dbReference type="PROSITE" id="PS50893"/>
    </source>
</evidence>
<dbReference type="AlphaFoldDB" id="A0A327VXP8"/>
<dbReference type="CDD" id="cd03263">
    <property type="entry name" value="ABC_subfamily_A"/>
    <property type="match status" value="1"/>
</dbReference>